<feature type="compositionally biased region" description="Basic and acidic residues" evidence="4">
    <location>
        <begin position="146"/>
        <end position="164"/>
    </location>
</feature>
<keyword evidence="7" id="KW-1185">Reference proteome</keyword>
<dbReference type="InterPro" id="IPR047057">
    <property type="entry name" value="MerR_fam"/>
</dbReference>
<proteinExistence type="predicted"/>
<name>A0ABW0IZ32_9HYPH</name>
<accession>A0ABW0IZ32</accession>
<dbReference type="PANTHER" id="PTHR30204">
    <property type="entry name" value="REDOX-CYCLING DRUG-SENSING TRANSCRIPTIONAL ACTIVATOR SOXR"/>
    <property type="match status" value="1"/>
</dbReference>
<evidence type="ECO:0000256" key="2">
    <source>
        <dbReference type="ARBA" id="ARBA00023125"/>
    </source>
</evidence>
<dbReference type="RefSeq" id="WP_377801165.1">
    <property type="nucleotide sequence ID" value="NZ_JBHSLW010000054.1"/>
</dbReference>
<dbReference type="EMBL" id="JBHSLW010000054">
    <property type="protein sequence ID" value="MFC5422947.1"/>
    <property type="molecule type" value="Genomic_DNA"/>
</dbReference>
<dbReference type="PROSITE" id="PS00552">
    <property type="entry name" value="HTH_MERR_1"/>
    <property type="match status" value="1"/>
</dbReference>
<protein>
    <submittedName>
        <fullName evidence="6">Helix-turn-helix domain-containing protein</fullName>
    </submittedName>
</protein>
<evidence type="ECO:0000256" key="1">
    <source>
        <dbReference type="ARBA" id="ARBA00023015"/>
    </source>
</evidence>
<evidence type="ECO:0000313" key="7">
    <source>
        <dbReference type="Proteomes" id="UP001596053"/>
    </source>
</evidence>
<keyword evidence="2" id="KW-0238">DNA-binding</keyword>
<dbReference type="InterPro" id="IPR015358">
    <property type="entry name" value="Tscrpt_reg_MerR_DNA-bd"/>
</dbReference>
<dbReference type="PRINTS" id="PR00040">
    <property type="entry name" value="HTHMERR"/>
</dbReference>
<reference evidence="7" key="1">
    <citation type="journal article" date="2019" name="Int. J. Syst. Evol. Microbiol.">
        <title>The Global Catalogue of Microorganisms (GCM) 10K type strain sequencing project: providing services to taxonomists for standard genome sequencing and annotation.</title>
        <authorList>
            <consortium name="The Broad Institute Genomics Platform"/>
            <consortium name="The Broad Institute Genome Sequencing Center for Infectious Disease"/>
            <person name="Wu L."/>
            <person name="Ma J."/>
        </authorList>
    </citation>
    <scope>NUCLEOTIDE SEQUENCE [LARGE SCALE GENOMIC DNA]</scope>
    <source>
        <strain evidence="7">NCAIM B.01391</strain>
    </source>
</reference>
<dbReference type="Pfam" id="PF00376">
    <property type="entry name" value="MerR"/>
    <property type="match status" value="1"/>
</dbReference>
<keyword evidence="1" id="KW-0805">Transcription regulation</keyword>
<evidence type="ECO:0000313" key="6">
    <source>
        <dbReference type="EMBL" id="MFC5422947.1"/>
    </source>
</evidence>
<keyword evidence="3" id="KW-0804">Transcription</keyword>
<gene>
    <name evidence="6" type="ORF">ACFPOB_25685</name>
</gene>
<dbReference type="PROSITE" id="PS50937">
    <property type="entry name" value="HTH_MERR_2"/>
    <property type="match status" value="1"/>
</dbReference>
<evidence type="ECO:0000259" key="5">
    <source>
        <dbReference type="PROSITE" id="PS50937"/>
    </source>
</evidence>
<dbReference type="Gene3D" id="1.10.1660.10">
    <property type="match status" value="1"/>
</dbReference>
<feature type="domain" description="HTH merR-type" evidence="5">
    <location>
        <begin position="11"/>
        <end position="76"/>
    </location>
</feature>
<organism evidence="6 7">
    <name type="scientific">Bosea eneae</name>
    <dbReference type="NCBI Taxonomy" id="151454"/>
    <lineage>
        <taxon>Bacteria</taxon>
        <taxon>Pseudomonadati</taxon>
        <taxon>Pseudomonadota</taxon>
        <taxon>Alphaproteobacteria</taxon>
        <taxon>Hyphomicrobiales</taxon>
        <taxon>Boseaceae</taxon>
        <taxon>Bosea</taxon>
    </lineage>
</organism>
<comment type="caution">
    <text evidence="6">The sequence shown here is derived from an EMBL/GenBank/DDBJ whole genome shotgun (WGS) entry which is preliminary data.</text>
</comment>
<evidence type="ECO:0000256" key="4">
    <source>
        <dbReference type="SAM" id="MobiDB-lite"/>
    </source>
</evidence>
<dbReference type="InterPro" id="IPR009061">
    <property type="entry name" value="DNA-bd_dom_put_sf"/>
</dbReference>
<dbReference type="Pfam" id="PF09278">
    <property type="entry name" value="MerR-DNA-bind"/>
    <property type="match status" value="1"/>
</dbReference>
<dbReference type="PANTHER" id="PTHR30204:SF92">
    <property type="entry name" value="HTH-TYPE TRANSCRIPTIONAL REGULATOR ZNTR"/>
    <property type="match status" value="1"/>
</dbReference>
<dbReference type="SUPFAM" id="SSF46955">
    <property type="entry name" value="Putative DNA-binding domain"/>
    <property type="match status" value="1"/>
</dbReference>
<dbReference type="CDD" id="cd04785">
    <property type="entry name" value="HTH_CadR-PbrR-like"/>
    <property type="match status" value="1"/>
</dbReference>
<feature type="region of interest" description="Disordered" evidence="4">
    <location>
        <begin position="144"/>
        <end position="164"/>
    </location>
</feature>
<dbReference type="InterPro" id="IPR000551">
    <property type="entry name" value="MerR-type_HTH_dom"/>
</dbReference>
<dbReference type="Proteomes" id="UP001596053">
    <property type="component" value="Unassembled WGS sequence"/>
</dbReference>
<evidence type="ECO:0000256" key="3">
    <source>
        <dbReference type="ARBA" id="ARBA00023163"/>
    </source>
</evidence>
<dbReference type="SMART" id="SM00422">
    <property type="entry name" value="HTH_MERR"/>
    <property type="match status" value="1"/>
</dbReference>
<sequence>MLTKARGIAAGQLAQAAGVNLETVRYYETIGLMPAPPRTSGGHRVYDDAHVRRLAFIRRGRELGFSIDEIRALLILNDPRHGSCAEVKDIASTHLTEVRRKLADLTRLESILAASVARCTSEPLAPCPVLDMLGPEASSPDAALKTLDRSLDGLRHDRQTGDRA</sequence>